<feature type="active site" description="Proton donor/acceptor" evidence="7">
    <location>
        <position position="170"/>
    </location>
</feature>
<dbReference type="InterPro" id="IPR004361">
    <property type="entry name" value="Glyoxalase_1"/>
</dbReference>
<feature type="region of interest" description="Disordered" evidence="11">
    <location>
        <begin position="278"/>
        <end position="300"/>
    </location>
</feature>
<accession>A0A922D1M9</accession>
<keyword evidence="4 9" id="KW-0479">Metal-binding</keyword>
<feature type="region of interest" description="Disordered" evidence="11">
    <location>
        <begin position="1123"/>
        <end position="1150"/>
    </location>
</feature>
<protein>
    <recommendedName>
        <fullName evidence="3 10">Lactoylglutathione lyase</fullName>
        <ecNumber evidence="3 10">4.4.1.5</ecNumber>
    </recommendedName>
    <alternativeName>
        <fullName evidence="10">Glyoxalase I</fullName>
    </alternativeName>
</protein>
<dbReference type="InterPro" id="IPR037523">
    <property type="entry name" value="VOC_core"/>
</dbReference>
<evidence type="ECO:0000256" key="9">
    <source>
        <dbReference type="PIRSR" id="PIRSR604361-3"/>
    </source>
</evidence>
<comment type="caution">
    <text evidence="13">The sequence shown here is derived from an EMBL/GenBank/DDBJ whole genome shotgun (WGS) entry which is preliminary data.</text>
</comment>
<feature type="binding site" evidence="8">
    <location>
        <begin position="154"/>
        <end position="155"/>
    </location>
    <ligand>
        <name>substrate</name>
        <note>ligand shared between dimeric partners</note>
    </ligand>
</feature>
<feature type="domain" description="VOC" evidence="12">
    <location>
        <begin position="29"/>
        <end position="174"/>
    </location>
</feature>
<dbReference type="PROSITE" id="PS00935">
    <property type="entry name" value="GLYOXALASE_I_2"/>
    <property type="match status" value="1"/>
</dbReference>
<dbReference type="Pfam" id="PF00903">
    <property type="entry name" value="Glyoxalase"/>
    <property type="match status" value="1"/>
</dbReference>
<evidence type="ECO:0000256" key="5">
    <source>
        <dbReference type="ARBA" id="ARBA00022833"/>
    </source>
</evidence>
<feature type="binding site" evidence="9">
    <location>
        <position position="170"/>
    </location>
    <ligand>
        <name>Zn(2+)</name>
        <dbReference type="ChEBI" id="CHEBI:29105"/>
        <note>ligand shared between dimeric partners</note>
    </ligand>
</feature>
<dbReference type="InterPro" id="IPR004360">
    <property type="entry name" value="Glyas_Fos-R_dOase_dom"/>
</dbReference>
<dbReference type="PROSITE" id="PS00934">
    <property type="entry name" value="GLYOXALASE_I_1"/>
    <property type="match status" value="1"/>
</dbReference>
<keyword evidence="14" id="KW-1185">Reference proteome</keyword>
<evidence type="ECO:0000256" key="7">
    <source>
        <dbReference type="PIRSR" id="PIRSR604361-1"/>
    </source>
</evidence>
<evidence type="ECO:0000256" key="4">
    <source>
        <dbReference type="ARBA" id="ARBA00022723"/>
    </source>
</evidence>
<evidence type="ECO:0000259" key="12">
    <source>
        <dbReference type="PROSITE" id="PS51819"/>
    </source>
</evidence>
<reference evidence="13" key="2">
    <citation type="submission" date="2020-12" db="EMBL/GenBank/DDBJ databases">
        <authorList>
            <person name="Kanost M."/>
        </authorList>
    </citation>
    <scope>NUCLEOTIDE SEQUENCE</scope>
</reference>
<feature type="compositionally biased region" description="Polar residues" evidence="11">
    <location>
        <begin position="1137"/>
        <end position="1148"/>
    </location>
</feature>
<evidence type="ECO:0000256" key="6">
    <source>
        <dbReference type="ARBA" id="ARBA00023239"/>
    </source>
</evidence>
<dbReference type="NCBIfam" id="TIGR00068">
    <property type="entry name" value="glyox_I"/>
    <property type="match status" value="1"/>
</dbReference>
<reference evidence="13" key="1">
    <citation type="journal article" date="2016" name="Insect Biochem. Mol. Biol.">
        <title>Multifaceted biological insights from a draft genome sequence of the tobacco hornworm moth, Manduca sexta.</title>
        <authorList>
            <person name="Kanost M.R."/>
            <person name="Arrese E.L."/>
            <person name="Cao X."/>
            <person name="Chen Y.R."/>
            <person name="Chellapilla S."/>
            <person name="Goldsmith M.R."/>
            <person name="Grosse-Wilde E."/>
            <person name="Heckel D.G."/>
            <person name="Herndon N."/>
            <person name="Jiang H."/>
            <person name="Papanicolaou A."/>
            <person name="Qu J."/>
            <person name="Soulages J.L."/>
            <person name="Vogel H."/>
            <person name="Walters J."/>
            <person name="Waterhouse R.M."/>
            <person name="Ahn S.J."/>
            <person name="Almeida F.C."/>
            <person name="An C."/>
            <person name="Aqrawi P."/>
            <person name="Bretschneider A."/>
            <person name="Bryant W.B."/>
            <person name="Bucks S."/>
            <person name="Chao H."/>
            <person name="Chevignon G."/>
            <person name="Christen J.M."/>
            <person name="Clarke D.F."/>
            <person name="Dittmer N.T."/>
            <person name="Ferguson L.C.F."/>
            <person name="Garavelou S."/>
            <person name="Gordon K.H.J."/>
            <person name="Gunaratna R.T."/>
            <person name="Han Y."/>
            <person name="Hauser F."/>
            <person name="He Y."/>
            <person name="Heidel-Fischer H."/>
            <person name="Hirsh A."/>
            <person name="Hu Y."/>
            <person name="Jiang H."/>
            <person name="Kalra D."/>
            <person name="Klinner C."/>
            <person name="Konig C."/>
            <person name="Kovar C."/>
            <person name="Kroll A.R."/>
            <person name="Kuwar S.S."/>
            <person name="Lee S.L."/>
            <person name="Lehman R."/>
            <person name="Li K."/>
            <person name="Li Z."/>
            <person name="Liang H."/>
            <person name="Lovelace S."/>
            <person name="Lu Z."/>
            <person name="Mansfield J.H."/>
            <person name="McCulloch K.J."/>
            <person name="Mathew T."/>
            <person name="Morton B."/>
            <person name="Muzny D.M."/>
            <person name="Neunemann D."/>
            <person name="Ongeri F."/>
            <person name="Pauchet Y."/>
            <person name="Pu L.L."/>
            <person name="Pyrousis I."/>
            <person name="Rao X.J."/>
            <person name="Redding A."/>
            <person name="Roesel C."/>
            <person name="Sanchez-Gracia A."/>
            <person name="Schaack S."/>
            <person name="Shukla A."/>
            <person name="Tetreau G."/>
            <person name="Wang Y."/>
            <person name="Xiong G.H."/>
            <person name="Traut W."/>
            <person name="Walsh T.K."/>
            <person name="Worley K.C."/>
            <person name="Wu D."/>
            <person name="Wu W."/>
            <person name="Wu Y.Q."/>
            <person name="Zhang X."/>
            <person name="Zou Z."/>
            <person name="Zucker H."/>
            <person name="Briscoe A.D."/>
            <person name="Burmester T."/>
            <person name="Clem R.J."/>
            <person name="Feyereisen R."/>
            <person name="Grimmelikhuijzen C.J.P."/>
            <person name="Hamodrakas S.J."/>
            <person name="Hansson B.S."/>
            <person name="Huguet E."/>
            <person name="Jermiin L.S."/>
            <person name="Lan Q."/>
            <person name="Lehman H.K."/>
            <person name="Lorenzen M."/>
            <person name="Merzendorfer H."/>
            <person name="Michalopoulos I."/>
            <person name="Morton D.B."/>
            <person name="Muthukrishnan S."/>
            <person name="Oakeshott J.G."/>
            <person name="Palmer W."/>
            <person name="Park Y."/>
            <person name="Passarelli A.L."/>
            <person name="Rozas J."/>
            <person name="Schwartz L.M."/>
            <person name="Smith W."/>
            <person name="Southgate A."/>
            <person name="Vilcinskas A."/>
            <person name="Vogt R."/>
            <person name="Wang P."/>
            <person name="Werren J."/>
            <person name="Yu X.Q."/>
            <person name="Zhou J.J."/>
            <person name="Brown S.J."/>
            <person name="Scherer S.E."/>
            <person name="Richards S."/>
            <person name="Blissard G.W."/>
        </authorList>
    </citation>
    <scope>NUCLEOTIDE SEQUENCE</scope>
</reference>
<dbReference type="GO" id="GO:0004462">
    <property type="term" value="F:lactoylglutathione lyase activity"/>
    <property type="evidence" value="ECO:0007669"/>
    <property type="project" value="UniProtKB-UniRule"/>
</dbReference>
<feature type="region of interest" description="Disordered" evidence="11">
    <location>
        <begin position="898"/>
        <end position="918"/>
    </location>
</feature>
<evidence type="ECO:0000256" key="3">
    <source>
        <dbReference type="ARBA" id="ARBA00012081"/>
    </source>
</evidence>
<feature type="binding site" evidence="8">
    <location>
        <position position="36"/>
    </location>
    <ligand>
        <name>substrate</name>
        <note>ligand shared between dimeric partners</note>
    </ligand>
</feature>
<dbReference type="PANTHER" id="PTHR10374:SF30">
    <property type="entry name" value="LACTOYLGLUTATHIONE LYASE"/>
    <property type="match status" value="1"/>
</dbReference>
<feature type="compositionally biased region" description="Basic and acidic residues" evidence="11">
    <location>
        <begin position="285"/>
        <end position="300"/>
    </location>
</feature>
<comment type="cofactor">
    <cofactor evidence="9">
        <name>Zn(2+)</name>
        <dbReference type="ChEBI" id="CHEBI:29105"/>
    </cofactor>
    <text evidence="9">Binds 1 zinc ion per subunit. In the homodimer, two zinc ions are bound between subunits.</text>
</comment>
<feature type="binding site" evidence="9">
    <location>
        <position position="98"/>
    </location>
    <ligand>
        <name>Zn(2+)</name>
        <dbReference type="ChEBI" id="CHEBI:29105"/>
        <note>ligand shared between dimeric partners</note>
    </ligand>
</feature>
<name>A0A922D1M9_MANSE</name>
<comment type="similarity">
    <text evidence="2 10">Belongs to the glyoxalase I family.</text>
</comment>
<comment type="catalytic activity">
    <reaction evidence="10">
        <text>(R)-S-lactoylglutathione = methylglyoxal + glutathione</text>
        <dbReference type="Rhea" id="RHEA:19069"/>
        <dbReference type="ChEBI" id="CHEBI:17158"/>
        <dbReference type="ChEBI" id="CHEBI:57474"/>
        <dbReference type="ChEBI" id="CHEBI:57925"/>
        <dbReference type="EC" id="4.4.1.5"/>
    </reaction>
</comment>
<evidence type="ECO:0000256" key="2">
    <source>
        <dbReference type="ARBA" id="ARBA00010363"/>
    </source>
</evidence>
<comment type="pathway">
    <text evidence="1 10">Secondary metabolite metabolism; methylglyoxal degradation; (R)-lactate from methylglyoxal: step 1/2.</text>
</comment>
<dbReference type="EC" id="4.4.1.5" evidence="3 10"/>
<keyword evidence="6 10" id="KW-0456">Lyase</keyword>
<feature type="binding site" evidence="9">
    <location>
        <position position="32"/>
    </location>
    <ligand>
        <name>Zn(2+)</name>
        <dbReference type="ChEBI" id="CHEBI:29105"/>
        <note>ligand shared between dimeric partners</note>
    </ligand>
</feature>
<feature type="binding site" evidence="8">
    <location>
        <position position="102"/>
    </location>
    <ligand>
        <name>substrate</name>
        <note>ligand shared between dimeric partners</note>
    </ligand>
</feature>
<keyword evidence="5 9" id="KW-0862">Zinc</keyword>
<sequence>MRIMSSEGISPQEVEALCQTPDPSTKDFMFQQTMYRIKDPRKSIPFYTGVLGMTLLKQLHFPAMKFSLFFMGYENPAEIPQDESARAKWAMTRKATLELTYNWGTESDDSSYHNGNSDPRGFGHIGILVPNVDEACARFEQHGVKFIKKPNDGKMKGLAFIQDPDGYWIEIFTQDVVCLNAGCGIAINHLHAYSITNTNHNNDNHEYSIESFDDAPKKRHIKHQRPEVDEEISESEDSDLRKEIRRELIHRIIERRLRDQELEERPERITNRRSNGNRWRSRFHSSNDKPYVESEMGKENRRNGDALNRVWVDRNNINSVDTNFNSKWKPIKMEPDHTNLGRFDINTLLGPENYSIPSHRWKPVSDSAHVDSGKTNIDNLLELQNKGHITYNKWKQMQVNPDNNLGKLDINTLMERDNKGAVTIQRWRPIGIYNHEGKVNRDNLLDLDNEDNTNNKWKLIKAKADGNDEIKVNNLLEPDNYKLYFDEDANGDLTVLTDDDIKNIKQAIELDWRNVNQDELIEIFRSYWYKLIVMVEELKEINDQIQTGYLLWLLQAMKETVINNPEYINIYLKSNINDIQDYNKSESQKVNRPLQIHEMPKNELTIDMPPPKGLIKKICEAVNQNVEDFWKIFYSYFSKQPNDRENLLDLEKLYMILTIFTQFNNARQFGLPIEQYVDEIIKIIGPDIHSLGPFLNTETKPSKQISNTPCMSCDGNKIKDVVNNLIEEEKLSGGKPETVPIVPNDPNNNPKIEQNGHALGHKNVDKPTPEIVKHVQDTINVEANTVKPILDTNKFESKTPKPLPIKAPGHFIEIELPVEKNKGVWQHKDDIHKNYPDTTFLKPVPNINIEDYDIKSLPNINNLPAKPIKPMPSPDKLKQIIEETVPLVYDPKVTKTKPIEDLKPAPDSDDLPTKTENKIPESNKIGLITVETKPNLQNIEGKPIKPLEGVLNKDVIIPVPGSDSLRDNNMKPISDKDKIKDVIVETIPDIDKQKVNTIEPMQEINIKHDTPIKSVPDSDNLYIITARPFPEKDNIEKITVDTIPDINNIEPGKGKPLHDLLNKDVIKPMPDSRDKNIKPIPNIDKIKEIIINTTQDFKKPEIEIIKSMQDVDNLDAITFKPVPDSNRIKDKPVKQTPDLTSLEGNHVNTAPDWSKLQEKPISPISDIEAHTINPIPDSGNKEIKPLRPIPQINVPEHDIDKQQNKHIHDLVLSNKEVDLPLQSLEKWKNILKPPIYEKKNKAVEPNPNLINIPLTNIIHDNKEKEDLNNIDPYLKAKIINLKKHHPNLSIEDIKNIIQQGKPKPEFNDKDDVHDNLHIISPPDINKHEFEVKHPDMIKNTKQNKKVPQLKPDNEYIAQSDADNWSDLPEIENQILSKDISSDKSNIKENVPGIDKTYDYVVKKRPLHHVVDVHDPKNKQINKIDPENQTSVDLISKDTLELLTHMIIVYLKKLIRDLGLEIFITSINFDLLINSLMKILLIILKALAANGVPIRLIMKVAAEIQDKLRLFQSAELQECLRKVSSAIMDIIAFVVENIVQNI</sequence>
<dbReference type="EMBL" id="JH669168">
    <property type="protein sequence ID" value="KAG6464448.1"/>
    <property type="molecule type" value="Genomic_DNA"/>
</dbReference>
<evidence type="ECO:0000313" key="14">
    <source>
        <dbReference type="Proteomes" id="UP000791440"/>
    </source>
</evidence>
<dbReference type="Proteomes" id="UP000791440">
    <property type="component" value="Unassembled WGS sequence"/>
</dbReference>
<feature type="binding site" evidence="8">
    <location>
        <position position="32"/>
    </location>
    <ligand>
        <name>substrate</name>
        <note>ligand shared between dimeric partners</note>
    </ligand>
</feature>
<evidence type="ECO:0000256" key="1">
    <source>
        <dbReference type="ARBA" id="ARBA00005008"/>
    </source>
</evidence>
<evidence type="ECO:0000256" key="10">
    <source>
        <dbReference type="RuleBase" id="RU361179"/>
    </source>
</evidence>
<evidence type="ECO:0000256" key="8">
    <source>
        <dbReference type="PIRSR" id="PIRSR604361-2"/>
    </source>
</evidence>
<dbReference type="PANTHER" id="PTHR10374">
    <property type="entry name" value="LACTOYLGLUTATHIONE LYASE GLYOXALASE I"/>
    <property type="match status" value="1"/>
</dbReference>
<evidence type="ECO:0000256" key="11">
    <source>
        <dbReference type="SAM" id="MobiDB-lite"/>
    </source>
</evidence>
<gene>
    <name evidence="13" type="ORF">O3G_MSEX014520</name>
</gene>
<dbReference type="PROSITE" id="PS51819">
    <property type="entry name" value="VOC"/>
    <property type="match status" value="1"/>
</dbReference>
<dbReference type="CDD" id="cd07233">
    <property type="entry name" value="GlxI_Zn"/>
    <property type="match status" value="1"/>
</dbReference>
<comment type="function">
    <text evidence="10">Catalyzes the conversion of hemimercaptal, formed from methylglyoxal and glutathione, to S-lactoylglutathione.</text>
</comment>
<feature type="binding site" evidence="8">
    <location>
        <position position="124"/>
    </location>
    <ligand>
        <name>substrate</name>
        <note>ligand shared between dimeric partners</note>
    </ligand>
</feature>
<organism evidence="13 14">
    <name type="scientific">Manduca sexta</name>
    <name type="common">Tobacco hawkmoth</name>
    <name type="synonym">Tobacco hornworm</name>
    <dbReference type="NCBI Taxonomy" id="7130"/>
    <lineage>
        <taxon>Eukaryota</taxon>
        <taxon>Metazoa</taxon>
        <taxon>Ecdysozoa</taxon>
        <taxon>Arthropoda</taxon>
        <taxon>Hexapoda</taxon>
        <taxon>Insecta</taxon>
        <taxon>Pterygota</taxon>
        <taxon>Neoptera</taxon>
        <taxon>Endopterygota</taxon>
        <taxon>Lepidoptera</taxon>
        <taxon>Glossata</taxon>
        <taxon>Ditrysia</taxon>
        <taxon>Bombycoidea</taxon>
        <taxon>Sphingidae</taxon>
        <taxon>Sphinginae</taxon>
        <taxon>Sphingini</taxon>
        <taxon>Manduca</taxon>
    </lineage>
</organism>
<dbReference type="GO" id="GO:0046872">
    <property type="term" value="F:metal ion binding"/>
    <property type="evidence" value="ECO:0007669"/>
    <property type="project" value="UniProtKB-UniRule"/>
</dbReference>
<evidence type="ECO:0000313" key="13">
    <source>
        <dbReference type="EMBL" id="KAG6464448.1"/>
    </source>
</evidence>
<feature type="binding site" evidence="9">
    <location>
        <position position="124"/>
    </location>
    <ligand>
        <name>Zn(2+)</name>
        <dbReference type="ChEBI" id="CHEBI:29105"/>
        <note>ligand shared between dimeric partners</note>
    </ligand>
</feature>
<dbReference type="InterPro" id="IPR018146">
    <property type="entry name" value="Glyoxalase_1_CS"/>
</dbReference>
<proteinExistence type="inferred from homology"/>
<feature type="binding site" evidence="8">
    <location>
        <position position="120"/>
    </location>
    <ligand>
        <name>substrate</name>
        <note>ligand shared between dimeric partners</note>
    </ligand>
</feature>